<evidence type="ECO:0000313" key="2">
    <source>
        <dbReference type="EMBL" id="KAG5957733.1"/>
    </source>
</evidence>
<dbReference type="EMBL" id="SRPS01000455">
    <property type="protein sequence ID" value="KAG5957733.1"/>
    <property type="molecule type" value="Genomic_DNA"/>
</dbReference>
<name>A0A9P7MKL9_9HYPO</name>
<feature type="compositionally biased region" description="Basic and acidic residues" evidence="1">
    <location>
        <begin position="15"/>
        <end position="31"/>
    </location>
</feature>
<evidence type="ECO:0000313" key="3">
    <source>
        <dbReference type="Proteomes" id="UP000784919"/>
    </source>
</evidence>
<feature type="region of interest" description="Disordered" evidence="1">
    <location>
        <begin position="1"/>
        <end position="39"/>
    </location>
</feature>
<organism evidence="2 3">
    <name type="scientific">Claviceps arundinis</name>
    <dbReference type="NCBI Taxonomy" id="1623583"/>
    <lineage>
        <taxon>Eukaryota</taxon>
        <taxon>Fungi</taxon>
        <taxon>Dikarya</taxon>
        <taxon>Ascomycota</taxon>
        <taxon>Pezizomycotina</taxon>
        <taxon>Sordariomycetes</taxon>
        <taxon>Hypocreomycetidae</taxon>
        <taxon>Hypocreales</taxon>
        <taxon>Clavicipitaceae</taxon>
        <taxon>Claviceps</taxon>
    </lineage>
</organism>
<protein>
    <submittedName>
        <fullName evidence="2">Uncharacterized protein</fullName>
    </submittedName>
</protein>
<accession>A0A9P7MKL9</accession>
<evidence type="ECO:0000256" key="1">
    <source>
        <dbReference type="SAM" id="MobiDB-lite"/>
    </source>
</evidence>
<dbReference type="Proteomes" id="UP000784919">
    <property type="component" value="Unassembled WGS sequence"/>
</dbReference>
<gene>
    <name evidence="2" type="ORF">E4U56_005994</name>
</gene>
<proteinExistence type="predicted"/>
<sequence>MLILRPRPPIRRPGPKADHVRPDVKQRAESKRHIHGPVPGYKALNDPYARVYALVELQLPQLRDELAHVFSPDTELRHLPIYDLDGRWGVLLEGSIG</sequence>
<reference evidence="2" key="1">
    <citation type="journal article" date="2020" name="bioRxiv">
        <title>Whole genome comparisons of ergot fungi reveals the divergence and evolution of species within the genus Claviceps are the result of varying mechanisms driving genome evolution and host range expansion.</title>
        <authorList>
            <person name="Wyka S.A."/>
            <person name="Mondo S.J."/>
            <person name="Liu M."/>
            <person name="Dettman J."/>
            <person name="Nalam V."/>
            <person name="Broders K.D."/>
        </authorList>
    </citation>
    <scope>NUCLEOTIDE SEQUENCE</scope>
    <source>
        <strain evidence="2">CCC 1102</strain>
    </source>
</reference>
<dbReference type="AlphaFoldDB" id="A0A9P7MKL9"/>
<comment type="caution">
    <text evidence="2">The sequence shown here is derived from an EMBL/GenBank/DDBJ whole genome shotgun (WGS) entry which is preliminary data.</text>
</comment>